<evidence type="ECO:0000259" key="3">
    <source>
        <dbReference type="Pfam" id="PF22942"/>
    </source>
</evidence>
<dbReference type="GO" id="GO:0016887">
    <property type="term" value="F:ATP hydrolysis activity"/>
    <property type="evidence" value="ECO:0007669"/>
    <property type="project" value="InterPro"/>
</dbReference>
<dbReference type="Gene3D" id="3.40.50.300">
    <property type="entry name" value="P-loop containing nucleotide triphosphate hydrolases"/>
    <property type="match status" value="1"/>
</dbReference>
<organism evidence="4 5">
    <name type="scientific">Podospora didyma</name>
    <dbReference type="NCBI Taxonomy" id="330526"/>
    <lineage>
        <taxon>Eukaryota</taxon>
        <taxon>Fungi</taxon>
        <taxon>Dikarya</taxon>
        <taxon>Ascomycota</taxon>
        <taxon>Pezizomycotina</taxon>
        <taxon>Sordariomycetes</taxon>
        <taxon>Sordariomycetidae</taxon>
        <taxon>Sordariales</taxon>
        <taxon>Podosporaceae</taxon>
        <taxon>Podospora</taxon>
    </lineage>
</organism>
<evidence type="ECO:0000313" key="5">
    <source>
        <dbReference type="Proteomes" id="UP001285441"/>
    </source>
</evidence>
<evidence type="ECO:0000313" key="4">
    <source>
        <dbReference type="EMBL" id="KAK3392743.1"/>
    </source>
</evidence>
<evidence type="ECO:0000256" key="1">
    <source>
        <dbReference type="SAM" id="MobiDB-lite"/>
    </source>
</evidence>
<feature type="compositionally biased region" description="Basic and acidic residues" evidence="1">
    <location>
        <begin position="57"/>
        <end position="112"/>
    </location>
</feature>
<dbReference type="InterPro" id="IPR054289">
    <property type="entry name" value="DUF7025"/>
</dbReference>
<feature type="region of interest" description="Disordered" evidence="1">
    <location>
        <begin position="26"/>
        <end position="112"/>
    </location>
</feature>
<dbReference type="Pfam" id="PF22942">
    <property type="entry name" value="DUF7025"/>
    <property type="match status" value="1"/>
</dbReference>
<gene>
    <name evidence="4" type="ORF">B0H63DRAFT_498314</name>
</gene>
<keyword evidence="5" id="KW-1185">Reference proteome</keyword>
<feature type="domain" description="ATPase AAA-type core" evidence="2">
    <location>
        <begin position="501"/>
        <end position="530"/>
    </location>
</feature>
<protein>
    <recommendedName>
        <fullName evidence="6">ATPase AAA-type core domain-containing protein</fullName>
    </recommendedName>
</protein>
<name>A0AAE0P3I6_9PEZI</name>
<proteinExistence type="predicted"/>
<dbReference type="PANTHER" id="PTHR46411:SF2">
    <property type="entry name" value="AAA+ ATPASE DOMAIN-CONTAINING PROTEIN"/>
    <property type="match status" value="1"/>
</dbReference>
<dbReference type="AlphaFoldDB" id="A0AAE0P3I6"/>
<comment type="caution">
    <text evidence="4">The sequence shown here is derived from an EMBL/GenBank/DDBJ whole genome shotgun (WGS) entry which is preliminary data.</text>
</comment>
<dbReference type="PANTHER" id="PTHR46411">
    <property type="entry name" value="FAMILY ATPASE, PUTATIVE-RELATED"/>
    <property type="match status" value="1"/>
</dbReference>
<dbReference type="GO" id="GO:0005524">
    <property type="term" value="F:ATP binding"/>
    <property type="evidence" value="ECO:0007669"/>
    <property type="project" value="InterPro"/>
</dbReference>
<evidence type="ECO:0008006" key="6">
    <source>
        <dbReference type="Google" id="ProtNLM"/>
    </source>
</evidence>
<dbReference type="Pfam" id="PF00004">
    <property type="entry name" value="AAA"/>
    <property type="match status" value="1"/>
</dbReference>
<dbReference type="SUPFAM" id="SSF52540">
    <property type="entry name" value="P-loop containing nucleoside triphosphate hydrolases"/>
    <property type="match status" value="1"/>
</dbReference>
<reference evidence="4" key="2">
    <citation type="submission" date="2023-06" db="EMBL/GenBank/DDBJ databases">
        <authorList>
            <consortium name="Lawrence Berkeley National Laboratory"/>
            <person name="Haridas S."/>
            <person name="Hensen N."/>
            <person name="Bonometti L."/>
            <person name="Westerberg I."/>
            <person name="Brannstrom I.O."/>
            <person name="Guillou S."/>
            <person name="Cros-Aarteil S."/>
            <person name="Calhoun S."/>
            <person name="Kuo A."/>
            <person name="Mondo S."/>
            <person name="Pangilinan J."/>
            <person name="Riley R."/>
            <person name="LaButti K."/>
            <person name="Andreopoulos B."/>
            <person name="Lipzen A."/>
            <person name="Chen C."/>
            <person name="Yanf M."/>
            <person name="Daum C."/>
            <person name="Ng V."/>
            <person name="Clum A."/>
            <person name="Steindorff A."/>
            <person name="Ohm R."/>
            <person name="Martin F."/>
            <person name="Silar P."/>
            <person name="Natvig D."/>
            <person name="Lalanne C."/>
            <person name="Gautier V."/>
            <person name="Ament-velasquez S.L."/>
            <person name="Kruys A."/>
            <person name="Hutchinson M.I."/>
            <person name="Powell A.J."/>
            <person name="Barry K."/>
            <person name="Miller A.N."/>
            <person name="Grigoriev I.V."/>
            <person name="Debuchy R."/>
            <person name="Gladieux P."/>
            <person name="Thoren M.H."/>
            <person name="Johannesson H."/>
        </authorList>
    </citation>
    <scope>NUCLEOTIDE SEQUENCE</scope>
    <source>
        <strain evidence="4">CBS 232.78</strain>
    </source>
</reference>
<dbReference type="InterPro" id="IPR027417">
    <property type="entry name" value="P-loop_NTPase"/>
</dbReference>
<accession>A0AAE0P3I6</accession>
<sequence length="666" mass="75725">MAPAIEEINVTYIGILIGSEATENHLTNGDTVEKKNESAPEETNTTYHGIPILNDGAEDHIMNGDSVEKNESVHDEDAKTEKSDHELRDKAPDRKYNHNHEPYFEERDSAEVETPKQKDDWWRLYSFCLVRFCPSNPNKSPTTSLYVNAQTIRQLLVDVIGKYPGNPIDVDDACIHAPYHPLFYYRRELEAEGLKRLERGEDGESLEQLNLLLGWIKSHFEAEIAALNKCIANELKAISYDNLWTLFPPNVIVHCKILDQHRAFRLKEGFYDTQDENPGFVTRVLFVDFDGESLGTRRLELSISKFTGTRELKDLSVVPLALREKTTEIRKELFDRGKQFESYIGQHYLQYNAIALKVEPNGYSRISVNGRVMIDCKTYHRCVADDAFTVTTNNPQNRRAARKGVPKTKFSDEKKEYKKLSDDDFLLTNATVRGFCFAEQAFLEFFVDDLYPIEWNSSCFDNLVLDPSTKKTIQALATTHAEVRDSFDDIVQGKGRGLVCVLHGPPGVGKTLTAECVAEYVKRPLYMVSSGIRIGILFLTTNRVATFDEAFKSHIHIPLRYTNLSLDSRTQIWRNFCKMVPGGVDIDEKGLAKLAELDLNGRQIKNAIKAAESLATFDKVKLDLDQLLQVTKIQAVFEKDLTRRSEIDYTALGGTKKDTDHGHMFL</sequence>
<evidence type="ECO:0000259" key="2">
    <source>
        <dbReference type="Pfam" id="PF00004"/>
    </source>
</evidence>
<dbReference type="EMBL" id="JAULSW010000001">
    <property type="protein sequence ID" value="KAK3392743.1"/>
    <property type="molecule type" value="Genomic_DNA"/>
</dbReference>
<reference evidence="4" key="1">
    <citation type="journal article" date="2023" name="Mol. Phylogenet. Evol.">
        <title>Genome-scale phylogeny and comparative genomics of the fungal order Sordariales.</title>
        <authorList>
            <person name="Hensen N."/>
            <person name="Bonometti L."/>
            <person name="Westerberg I."/>
            <person name="Brannstrom I.O."/>
            <person name="Guillou S."/>
            <person name="Cros-Aarteil S."/>
            <person name="Calhoun S."/>
            <person name="Haridas S."/>
            <person name="Kuo A."/>
            <person name="Mondo S."/>
            <person name="Pangilinan J."/>
            <person name="Riley R."/>
            <person name="LaButti K."/>
            <person name="Andreopoulos B."/>
            <person name="Lipzen A."/>
            <person name="Chen C."/>
            <person name="Yan M."/>
            <person name="Daum C."/>
            <person name="Ng V."/>
            <person name="Clum A."/>
            <person name="Steindorff A."/>
            <person name="Ohm R.A."/>
            <person name="Martin F."/>
            <person name="Silar P."/>
            <person name="Natvig D.O."/>
            <person name="Lalanne C."/>
            <person name="Gautier V."/>
            <person name="Ament-Velasquez S.L."/>
            <person name="Kruys A."/>
            <person name="Hutchinson M.I."/>
            <person name="Powell A.J."/>
            <person name="Barry K."/>
            <person name="Miller A.N."/>
            <person name="Grigoriev I.V."/>
            <person name="Debuchy R."/>
            <person name="Gladieux P."/>
            <person name="Hiltunen Thoren M."/>
            <person name="Johannesson H."/>
        </authorList>
    </citation>
    <scope>NUCLEOTIDE SEQUENCE</scope>
    <source>
        <strain evidence="4">CBS 232.78</strain>
    </source>
</reference>
<dbReference type="Proteomes" id="UP001285441">
    <property type="component" value="Unassembled WGS sequence"/>
</dbReference>
<dbReference type="InterPro" id="IPR003959">
    <property type="entry name" value="ATPase_AAA_core"/>
</dbReference>
<feature type="domain" description="DUF7025" evidence="3">
    <location>
        <begin position="236"/>
        <end position="322"/>
    </location>
</feature>